<dbReference type="InterPro" id="IPR052155">
    <property type="entry name" value="Biofilm_reg_signaling"/>
</dbReference>
<dbReference type="InterPro" id="IPR043128">
    <property type="entry name" value="Rev_trsase/Diguanyl_cyclase"/>
</dbReference>
<dbReference type="Gene3D" id="3.30.70.270">
    <property type="match status" value="1"/>
</dbReference>
<dbReference type="CDD" id="cd01949">
    <property type="entry name" value="GGDEF"/>
    <property type="match status" value="1"/>
</dbReference>
<dbReference type="Proteomes" id="UP000199501">
    <property type="component" value="Unassembled WGS sequence"/>
</dbReference>
<dbReference type="RefSeq" id="WP_091450001.1">
    <property type="nucleotide sequence ID" value="NZ_FMZZ01000004.1"/>
</dbReference>
<dbReference type="PROSITE" id="PS50887">
    <property type="entry name" value="GGDEF"/>
    <property type="match status" value="1"/>
</dbReference>
<dbReference type="SUPFAM" id="SSF55073">
    <property type="entry name" value="Nucleotide cyclase"/>
    <property type="match status" value="1"/>
</dbReference>
<dbReference type="AlphaFoldDB" id="A0A1G6PN91"/>
<reference evidence="3" key="1">
    <citation type="submission" date="2016-10" db="EMBL/GenBank/DDBJ databases">
        <authorList>
            <person name="Varghese N."/>
            <person name="Submissions S."/>
        </authorList>
    </citation>
    <scope>NUCLEOTIDE SEQUENCE [LARGE SCALE GENOMIC DNA]</scope>
    <source>
        <strain evidence="3">IBRC-M 10403</strain>
    </source>
</reference>
<dbReference type="EMBL" id="FMZZ01000004">
    <property type="protein sequence ID" value="SDC81104.1"/>
    <property type="molecule type" value="Genomic_DNA"/>
</dbReference>
<accession>A0A1G6PN91</accession>
<evidence type="ECO:0000313" key="3">
    <source>
        <dbReference type="Proteomes" id="UP000199501"/>
    </source>
</evidence>
<dbReference type="NCBIfam" id="TIGR00254">
    <property type="entry name" value="GGDEF"/>
    <property type="match status" value="1"/>
</dbReference>
<keyword evidence="3" id="KW-1185">Reference proteome</keyword>
<evidence type="ECO:0000259" key="1">
    <source>
        <dbReference type="PROSITE" id="PS50887"/>
    </source>
</evidence>
<proteinExistence type="predicted"/>
<dbReference type="OrthoDB" id="3684733at2"/>
<dbReference type="Pfam" id="PF00990">
    <property type="entry name" value="GGDEF"/>
    <property type="match status" value="1"/>
</dbReference>
<organism evidence="2 3">
    <name type="scientific">Actinokineospora iranica</name>
    <dbReference type="NCBI Taxonomy" id="1271860"/>
    <lineage>
        <taxon>Bacteria</taxon>
        <taxon>Bacillati</taxon>
        <taxon>Actinomycetota</taxon>
        <taxon>Actinomycetes</taxon>
        <taxon>Pseudonocardiales</taxon>
        <taxon>Pseudonocardiaceae</taxon>
        <taxon>Actinokineospora</taxon>
    </lineage>
</organism>
<protein>
    <submittedName>
        <fullName evidence="2">Diguanylate cyclase (GGDEF) domain-containing protein</fullName>
    </submittedName>
</protein>
<dbReference type="InterPro" id="IPR000160">
    <property type="entry name" value="GGDEF_dom"/>
</dbReference>
<name>A0A1G6PN91_9PSEU</name>
<dbReference type="InterPro" id="IPR029787">
    <property type="entry name" value="Nucleotide_cyclase"/>
</dbReference>
<dbReference type="SMART" id="SM00267">
    <property type="entry name" value="GGDEF"/>
    <property type="match status" value="1"/>
</dbReference>
<evidence type="ECO:0000313" key="2">
    <source>
        <dbReference type="EMBL" id="SDC81104.1"/>
    </source>
</evidence>
<dbReference type="PANTHER" id="PTHR44757">
    <property type="entry name" value="DIGUANYLATE CYCLASE DGCP"/>
    <property type="match status" value="1"/>
</dbReference>
<dbReference type="PANTHER" id="PTHR44757:SF2">
    <property type="entry name" value="BIOFILM ARCHITECTURE MAINTENANCE PROTEIN MBAA"/>
    <property type="match status" value="1"/>
</dbReference>
<dbReference type="STRING" id="1271860.SAMN05216174_104368"/>
<gene>
    <name evidence="2" type="ORF">SAMN05216174_104368</name>
</gene>
<sequence length="271" mass="28580">MRLNESDWDKQIAALPFGVVLHGERGAVLAANASAATLLGLTAEHLRTGSRPPQWRLHDDTGAAVPAMADLSAQVTRAGSGMTMPLVVTVQGAAIRRLWADLVPDRERLLLILRPVSAEPARAAGLLDPVTGLPHRALLFDRIGQSLARARVHGGQTTLVLADVRGLRAVNQAHGFECGDELLAVLGTRLRAGMRADHTVARYTGGTFAVVAEHARGTGAAVAESVRELAQGRVLVGGGVLRPRLRIGWASSGGDATVHQMVCAAEDRLSH</sequence>
<feature type="domain" description="GGDEF" evidence="1">
    <location>
        <begin position="155"/>
        <end position="271"/>
    </location>
</feature>